<comment type="caution">
    <text evidence="2">The sequence shown here is derived from an EMBL/GenBank/DDBJ whole genome shotgun (WGS) entry which is preliminary data.</text>
</comment>
<evidence type="ECO:0000313" key="3">
    <source>
        <dbReference type="Proteomes" id="UP000828390"/>
    </source>
</evidence>
<dbReference type="Proteomes" id="UP000828390">
    <property type="component" value="Unassembled WGS sequence"/>
</dbReference>
<reference evidence="2" key="1">
    <citation type="journal article" date="2019" name="bioRxiv">
        <title>The Genome of the Zebra Mussel, Dreissena polymorpha: A Resource for Invasive Species Research.</title>
        <authorList>
            <person name="McCartney M.A."/>
            <person name="Auch B."/>
            <person name="Kono T."/>
            <person name="Mallez S."/>
            <person name="Zhang Y."/>
            <person name="Obille A."/>
            <person name="Becker A."/>
            <person name="Abrahante J.E."/>
            <person name="Garbe J."/>
            <person name="Badalamenti J.P."/>
            <person name="Herman A."/>
            <person name="Mangelson H."/>
            <person name="Liachko I."/>
            <person name="Sullivan S."/>
            <person name="Sone E.D."/>
            <person name="Koren S."/>
            <person name="Silverstein K.A.T."/>
            <person name="Beckman K.B."/>
            <person name="Gohl D.M."/>
        </authorList>
    </citation>
    <scope>NUCLEOTIDE SEQUENCE</scope>
    <source>
        <strain evidence="2">Duluth1</strain>
        <tissue evidence="2">Whole animal</tissue>
    </source>
</reference>
<keyword evidence="3" id="KW-1185">Reference proteome</keyword>
<dbReference type="AlphaFoldDB" id="A0A9D4F0G4"/>
<feature type="compositionally biased region" description="Polar residues" evidence="1">
    <location>
        <begin position="42"/>
        <end position="52"/>
    </location>
</feature>
<gene>
    <name evidence="2" type="ORF">DPMN_167275</name>
</gene>
<protein>
    <submittedName>
        <fullName evidence="2">Uncharacterized protein</fullName>
    </submittedName>
</protein>
<evidence type="ECO:0000256" key="1">
    <source>
        <dbReference type="SAM" id="MobiDB-lite"/>
    </source>
</evidence>
<evidence type="ECO:0000313" key="2">
    <source>
        <dbReference type="EMBL" id="KAH3789106.1"/>
    </source>
</evidence>
<organism evidence="2 3">
    <name type="scientific">Dreissena polymorpha</name>
    <name type="common">Zebra mussel</name>
    <name type="synonym">Mytilus polymorpha</name>
    <dbReference type="NCBI Taxonomy" id="45954"/>
    <lineage>
        <taxon>Eukaryota</taxon>
        <taxon>Metazoa</taxon>
        <taxon>Spiralia</taxon>
        <taxon>Lophotrochozoa</taxon>
        <taxon>Mollusca</taxon>
        <taxon>Bivalvia</taxon>
        <taxon>Autobranchia</taxon>
        <taxon>Heteroconchia</taxon>
        <taxon>Euheterodonta</taxon>
        <taxon>Imparidentia</taxon>
        <taxon>Neoheterodontei</taxon>
        <taxon>Myida</taxon>
        <taxon>Dreissenoidea</taxon>
        <taxon>Dreissenidae</taxon>
        <taxon>Dreissena</taxon>
    </lineage>
</organism>
<feature type="region of interest" description="Disordered" evidence="1">
    <location>
        <begin position="31"/>
        <end position="62"/>
    </location>
</feature>
<proteinExistence type="predicted"/>
<accession>A0A9D4F0G4</accession>
<dbReference type="EMBL" id="JAIWYP010000008">
    <property type="protein sequence ID" value="KAH3789106.1"/>
    <property type="molecule type" value="Genomic_DNA"/>
</dbReference>
<name>A0A9D4F0G4_DREPO</name>
<reference evidence="2" key="2">
    <citation type="submission" date="2020-11" db="EMBL/GenBank/DDBJ databases">
        <authorList>
            <person name="McCartney M.A."/>
            <person name="Auch B."/>
            <person name="Kono T."/>
            <person name="Mallez S."/>
            <person name="Becker A."/>
            <person name="Gohl D.M."/>
            <person name="Silverstein K.A.T."/>
            <person name="Koren S."/>
            <person name="Bechman K.B."/>
            <person name="Herman A."/>
            <person name="Abrahante J.E."/>
            <person name="Garbe J."/>
        </authorList>
    </citation>
    <scope>NUCLEOTIDE SEQUENCE</scope>
    <source>
        <strain evidence="2">Duluth1</strain>
        <tissue evidence="2">Whole animal</tissue>
    </source>
</reference>
<sequence>MQDLTAYRQKRLRLTRRPVWSYYTRSSARYGKKKKSQQSGKMVTSSSFTRKATSVPAPTTEESRCYPSQERCLIASY</sequence>